<dbReference type="Pfam" id="PF01019">
    <property type="entry name" value="G_glu_transpept"/>
    <property type="match status" value="1"/>
</dbReference>
<dbReference type="AlphaFoldDB" id="A0A7M2YXY4"/>
<dbReference type="Gene3D" id="3.60.20.40">
    <property type="match status" value="1"/>
</dbReference>
<keyword evidence="2" id="KW-1185">Reference proteome</keyword>
<dbReference type="Proteomes" id="UP000254134">
    <property type="component" value="Unassembled WGS sequence"/>
</dbReference>
<dbReference type="InterPro" id="IPR043137">
    <property type="entry name" value="GGT_ssub_C"/>
</dbReference>
<dbReference type="PANTHER" id="PTHR43881:SF1">
    <property type="entry name" value="GAMMA-GLUTAMYLTRANSPEPTIDASE (AFU_ORTHOLOGUE AFUA_4G13580)"/>
    <property type="match status" value="1"/>
</dbReference>
<gene>
    <name evidence="1" type="ORF">Gocc_1913</name>
</gene>
<dbReference type="GO" id="GO:0016740">
    <property type="term" value="F:transferase activity"/>
    <property type="evidence" value="ECO:0007669"/>
    <property type="project" value="UniProtKB-KW"/>
</dbReference>
<proteinExistence type="predicted"/>
<protein>
    <submittedName>
        <fullName evidence="1">Gamma-glutamyltransferase</fullName>
    </submittedName>
</protein>
<dbReference type="InterPro" id="IPR052896">
    <property type="entry name" value="GGT-like_enzyme"/>
</dbReference>
<dbReference type="PANTHER" id="PTHR43881">
    <property type="entry name" value="GAMMA-GLUTAMYLTRANSPEPTIDASE (AFU_ORTHOLOGUE AFUA_4G13580)"/>
    <property type="match status" value="1"/>
</dbReference>
<reference evidence="1 2" key="1">
    <citation type="submission" date="2018-07" db="EMBL/GenBank/DDBJ databases">
        <title>High-quality-draft genome sequence of Gaiella occulta.</title>
        <authorList>
            <person name="Severino R."/>
            <person name="Froufe H.J.C."/>
            <person name="Rainey F.A."/>
            <person name="Barroso C."/>
            <person name="Albuquerque L."/>
            <person name="Lobo-Da-Cunha A."/>
            <person name="Da Costa M.S."/>
            <person name="Egas C."/>
        </authorList>
    </citation>
    <scope>NUCLEOTIDE SEQUENCE [LARGE SCALE GENOMIC DNA]</scope>
    <source>
        <strain evidence="1 2">F2-233</strain>
    </source>
</reference>
<dbReference type="InterPro" id="IPR029055">
    <property type="entry name" value="Ntn_hydrolases_N"/>
</dbReference>
<accession>A0A7M2YXY4</accession>
<reference evidence="2" key="2">
    <citation type="journal article" date="2019" name="MicrobiologyOpen">
        <title>High-quality draft genome sequence of Gaiella occulta isolated from a 150 meter deep mineral water borehole and comparison with the genome sequences of other deep-branching lineages of the phylum Actinobacteria.</title>
        <authorList>
            <person name="Severino R."/>
            <person name="Froufe H.J.C."/>
            <person name="Barroso C."/>
            <person name="Albuquerque L."/>
            <person name="Lobo-da-Cunha A."/>
            <person name="da Costa M.S."/>
            <person name="Egas C."/>
        </authorList>
    </citation>
    <scope>NUCLEOTIDE SEQUENCE [LARGE SCALE GENOMIC DNA]</scope>
    <source>
        <strain evidence="2">F2-233</strain>
    </source>
</reference>
<evidence type="ECO:0000313" key="2">
    <source>
        <dbReference type="Proteomes" id="UP000254134"/>
    </source>
</evidence>
<dbReference type="RefSeq" id="WP_220150550.1">
    <property type="nucleotide sequence ID" value="NZ_QQZY01000004.1"/>
</dbReference>
<comment type="caution">
    <text evidence="1">The sequence shown here is derived from an EMBL/GenBank/DDBJ whole genome shotgun (WGS) entry which is preliminary data.</text>
</comment>
<sequence length="497" mass="51565">MEIGFDALFRPGSAHTSGWRRMPAVAAEAMVATSHPLATRAGLAALDRGGNAVDAALAAAAVLTVAEPTDNGPGGDAFALVWDGATLHGANGSGRSPAVLDADRADAAGPRSVTVPGAVRLWADLAVRFGRLGLDAALAPAAALAESGLACTARIADKWARAERAPWPAPRVGERYRLPELGATLRGIAERGPQAFYEGPVAAAIASATWLEESDLAEHRTEWVEPLRHDYRGVEVCELPPNGQGAAALLALALYDGLEPGLHAQIEAMKLALADTRAVVHDGALPGDFLAPERLAARRALVRPAAALDPVLRLPRGGTTYLCAVDADGMAVSLIQSIYESFGSGVVAPGTGVSLHNRAAGFSAEPGHPNALAPGKRPYHTIIPGMLLEGGRMLGPFGVMGGPMQPQGHFQLLLRLVDHGDDPQAALDAPRWRVEGGRVVTLEPGLWQAAERLRLLGHDAVRGSSPHPFGVGQMILRCGEGLIGGSDGRGDGFAAGY</sequence>
<name>A0A7M2YXY4_9ACTN</name>
<dbReference type="PRINTS" id="PR01210">
    <property type="entry name" value="GGTRANSPTASE"/>
</dbReference>
<dbReference type="Gene3D" id="1.10.246.230">
    <property type="match status" value="1"/>
</dbReference>
<evidence type="ECO:0000313" key="1">
    <source>
        <dbReference type="EMBL" id="RDI74337.1"/>
    </source>
</evidence>
<keyword evidence="1" id="KW-0808">Transferase</keyword>
<dbReference type="SUPFAM" id="SSF56235">
    <property type="entry name" value="N-terminal nucleophile aminohydrolases (Ntn hydrolases)"/>
    <property type="match status" value="1"/>
</dbReference>
<dbReference type="EMBL" id="QQZY01000004">
    <property type="protein sequence ID" value="RDI74337.1"/>
    <property type="molecule type" value="Genomic_DNA"/>
</dbReference>
<organism evidence="1 2">
    <name type="scientific">Gaiella occulta</name>
    <dbReference type="NCBI Taxonomy" id="1002870"/>
    <lineage>
        <taxon>Bacteria</taxon>
        <taxon>Bacillati</taxon>
        <taxon>Actinomycetota</taxon>
        <taxon>Thermoleophilia</taxon>
        <taxon>Gaiellales</taxon>
        <taxon>Gaiellaceae</taxon>
        <taxon>Gaiella</taxon>
    </lineage>
</organism>